<protein>
    <submittedName>
        <fullName evidence="1">Phage tail protein</fullName>
    </submittedName>
</protein>
<sequence>MTSKYEVTKGTQVGISDAPVTAEDFQSSGFPGVGVTFLVAECATKEISYTGGQKGDIDVTTLCSLEQEQTNGLAAPAEMSISRNWVGDEAAQLALQTAYENDELRALRVIFPSGNGFYILVEVRQSSWSAATSAVVGATYSLRVRGKPKRIVANPGS</sequence>
<gene>
    <name evidence="1" type="ORF">E0L21_22560</name>
</gene>
<name>A0A4R0GNT2_9ENTR</name>
<dbReference type="RefSeq" id="WP_020454436.1">
    <property type="nucleotide sequence ID" value="NZ_SJOP01000029.1"/>
</dbReference>
<dbReference type="OrthoDB" id="6184229at2"/>
<accession>A0A4R0GNT2</accession>
<keyword evidence="2" id="KW-1185">Reference proteome</keyword>
<evidence type="ECO:0000313" key="1">
    <source>
        <dbReference type="EMBL" id="TCB98153.1"/>
    </source>
</evidence>
<evidence type="ECO:0000313" key="2">
    <source>
        <dbReference type="Proteomes" id="UP000291793"/>
    </source>
</evidence>
<dbReference type="Gene3D" id="4.10.410.40">
    <property type="match status" value="1"/>
</dbReference>
<reference evidence="1 2" key="1">
    <citation type="submission" date="2019-02" db="EMBL/GenBank/DDBJ databases">
        <title>The draft genome of Kosakonia quasisacchari strain WCHKQ120001.</title>
        <authorList>
            <person name="Wang C."/>
            <person name="Feng Y."/>
            <person name="Zong Z."/>
        </authorList>
    </citation>
    <scope>NUCLEOTIDE SEQUENCE [LARGE SCALE GENOMIC DNA]</scope>
    <source>
        <strain evidence="1 2">WCHKQ120001</strain>
    </source>
</reference>
<organism evidence="1 2">
    <name type="scientific">Kosakonia quasisacchari</name>
    <dbReference type="NCBI Taxonomy" id="2529380"/>
    <lineage>
        <taxon>Bacteria</taxon>
        <taxon>Pseudomonadati</taxon>
        <taxon>Pseudomonadota</taxon>
        <taxon>Gammaproteobacteria</taxon>
        <taxon>Enterobacterales</taxon>
        <taxon>Enterobacteriaceae</taxon>
        <taxon>Kosakonia</taxon>
    </lineage>
</organism>
<dbReference type="AlphaFoldDB" id="A0A4R0GNT2"/>
<proteinExistence type="predicted"/>
<dbReference type="EMBL" id="SJOP01000029">
    <property type="protein sequence ID" value="TCB98153.1"/>
    <property type="molecule type" value="Genomic_DNA"/>
</dbReference>
<dbReference type="Proteomes" id="UP000291793">
    <property type="component" value="Unassembled WGS sequence"/>
</dbReference>
<comment type="caution">
    <text evidence="1">The sequence shown here is derived from an EMBL/GenBank/DDBJ whole genome shotgun (WGS) entry which is preliminary data.</text>
</comment>